<reference evidence="4" key="1">
    <citation type="submission" date="2023-06" db="EMBL/GenBank/DDBJ databases">
        <authorList>
            <person name="Delattre M."/>
        </authorList>
    </citation>
    <scope>NUCLEOTIDE SEQUENCE</scope>
    <source>
        <strain evidence="4">AF72</strain>
    </source>
</reference>
<feature type="compositionally biased region" description="Polar residues" evidence="1">
    <location>
        <begin position="750"/>
        <end position="764"/>
    </location>
</feature>
<keyword evidence="5" id="KW-1185">Reference proteome</keyword>
<gene>
    <name evidence="4" type="ORF">MSPICULIGERA_LOCUS18878</name>
</gene>
<dbReference type="CDD" id="cd02846">
    <property type="entry name" value="PAZ_argonaute_like"/>
    <property type="match status" value="1"/>
</dbReference>
<evidence type="ECO:0000313" key="4">
    <source>
        <dbReference type="EMBL" id="CAJ0580687.1"/>
    </source>
</evidence>
<dbReference type="Gene3D" id="3.30.420.10">
    <property type="entry name" value="Ribonuclease H-like superfamily/Ribonuclease H"/>
    <property type="match status" value="1"/>
</dbReference>
<feature type="domain" description="PAZ" evidence="2">
    <location>
        <begin position="254"/>
        <end position="365"/>
    </location>
</feature>
<evidence type="ECO:0000256" key="1">
    <source>
        <dbReference type="SAM" id="MobiDB-lite"/>
    </source>
</evidence>
<sequence>MMQLPNPIAGGVLGAKKNLYTNLFHVEMAPEGRTLYKYNVEVYVSFRVDLEDPAGTRINLTRSTSGPLATLNKQYCGRILRHVFTKTNMIGCRSLFYDHHQTLYVPVDLEQTLGCLYGIFQLEDDANMPPQKNTMVRFTLMDKFEFSEEGLVGLDGTTEERRRAEESFRDYIEVAVMRVCLEDSLEEESEFLCFKGRKVYLRQPLHRNDVIASNSQQLLTGAKKAVEFYRGAERQMRIGMTIDVEKQCFLIPQPVIQSAMALCQRIKSSTWSHEDVPRLNRIFKGAHAYASYGTSHRRVTIGEIIFGTAQSVKFTPKEGGETMTIEKYFYEKYNITLQYPMAPLAECKRKDVVLHFPLECLIITAGNSVHLGDQPQEISSIIVKGSALLPMDRQRTIMEMIRREKIGIDLLDDAGFRIATAEPLKTIARQLPAPAFGYRNLANPVRGITNRGSWRRPNGFEFAKSAQVPMPIYIQLATDQNSRLDLARLASILQQAAEKTGLQIAPNGRVERTTPDQLEQAFRTMQQYGYKFAVFISDDSLKYQDEIKYFERKYQVLTQNIRLKTARQILDAGKAATVENILQKMNTKLGGTCVELSRAPSQSPFLSEFERGAIFVLGVGAPTYLTKEESMSIGGSKEKSVLTVLPYAANFGYDVTGFVGDFALDFCPPKQAVLRGAELLGYSLDSLVRTTRRPPPHIVIYRTGLVDSCIQKLMAQEITDIRALLKERVGQYRLTYLLMHKEHSTRFFKSQTNPNDNATGQNVEPGTVIDGDLMHPHRRQFFLNSHVALQGTAKTPRYTVVADDASLTMDDLEMMTYDLCYLHQIVNLPVHTPVPLYVAKEYGQRGKRILLQYLKDLENDAHNFSLTDAKHALEYRFADQLRNYRANA</sequence>
<dbReference type="SMART" id="SM00950">
    <property type="entry name" value="Piwi"/>
    <property type="match status" value="1"/>
</dbReference>
<dbReference type="InterPro" id="IPR036085">
    <property type="entry name" value="PAZ_dom_sf"/>
</dbReference>
<dbReference type="PROSITE" id="PS50821">
    <property type="entry name" value="PAZ"/>
    <property type="match status" value="1"/>
</dbReference>
<feature type="non-terminal residue" evidence="4">
    <location>
        <position position="888"/>
    </location>
</feature>
<dbReference type="PANTHER" id="PTHR22891">
    <property type="entry name" value="EUKARYOTIC TRANSLATION INITIATION FACTOR 2C"/>
    <property type="match status" value="1"/>
</dbReference>
<evidence type="ECO:0000259" key="2">
    <source>
        <dbReference type="PROSITE" id="PS50821"/>
    </source>
</evidence>
<accession>A0AA36D408</accession>
<evidence type="ECO:0008006" key="6">
    <source>
        <dbReference type="Google" id="ProtNLM"/>
    </source>
</evidence>
<dbReference type="Gene3D" id="3.40.50.2300">
    <property type="match status" value="1"/>
</dbReference>
<dbReference type="InterPro" id="IPR003165">
    <property type="entry name" value="Piwi"/>
</dbReference>
<organism evidence="4 5">
    <name type="scientific">Mesorhabditis spiculigera</name>
    <dbReference type="NCBI Taxonomy" id="96644"/>
    <lineage>
        <taxon>Eukaryota</taxon>
        <taxon>Metazoa</taxon>
        <taxon>Ecdysozoa</taxon>
        <taxon>Nematoda</taxon>
        <taxon>Chromadorea</taxon>
        <taxon>Rhabditida</taxon>
        <taxon>Rhabditina</taxon>
        <taxon>Rhabditomorpha</taxon>
        <taxon>Rhabditoidea</taxon>
        <taxon>Rhabditidae</taxon>
        <taxon>Mesorhabditinae</taxon>
        <taxon>Mesorhabditis</taxon>
    </lineage>
</organism>
<feature type="region of interest" description="Disordered" evidence="1">
    <location>
        <begin position="750"/>
        <end position="769"/>
    </location>
</feature>
<dbReference type="SUPFAM" id="SSF53098">
    <property type="entry name" value="Ribonuclease H-like"/>
    <property type="match status" value="1"/>
</dbReference>
<dbReference type="PROSITE" id="PS50822">
    <property type="entry name" value="PIWI"/>
    <property type="match status" value="1"/>
</dbReference>
<protein>
    <recommendedName>
        <fullName evidence="6">Piwi domain-containing protein</fullName>
    </recommendedName>
</protein>
<dbReference type="AlphaFoldDB" id="A0AA36D408"/>
<dbReference type="InterPro" id="IPR036397">
    <property type="entry name" value="RNaseH_sf"/>
</dbReference>
<dbReference type="InterPro" id="IPR003100">
    <property type="entry name" value="PAZ_dom"/>
</dbReference>
<dbReference type="Pfam" id="PF02170">
    <property type="entry name" value="PAZ"/>
    <property type="match status" value="1"/>
</dbReference>
<dbReference type="GO" id="GO:0003723">
    <property type="term" value="F:RNA binding"/>
    <property type="evidence" value="ECO:0007669"/>
    <property type="project" value="InterPro"/>
</dbReference>
<evidence type="ECO:0000313" key="5">
    <source>
        <dbReference type="Proteomes" id="UP001177023"/>
    </source>
</evidence>
<comment type="caution">
    <text evidence="4">The sequence shown here is derived from an EMBL/GenBank/DDBJ whole genome shotgun (WGS) entry which is preliminary data.</text>
</comment>
<dbReference type="Pfam" id="PF02171">
    <property type="entry name" value="Piwi"/>
    <property type="match status" value="1"/>
</dbReference>
<feature type="domain" description="Piwi" evidence="3">
    <location>
        <begin position="531"/>
        <end position="840"/>
    </location>
</feature>
<dbReference type="SUPFAM" id="SSF101690">
    <property type="entry name" value="PAZ domain"/>
    <property type="match status" value="1"/>
</dbReference>
<dbReference type="InterPro" id="IPR012337">
    <property type="entry name" value="RNaseH-like_sf"/>
</dbReference>
<dbReference type="Proteomes" id="UP001177023">
    <property type="component" value="Unassembled WGS sequence"/>
</dbReference>
<evidence type="ECO:0000259" key="3">
    <source>
        <dbReference type="PROSITE" id="PS50822"/>
    </source>
</evidence>
<dbReference type="Gene3D" id="2.170.260.10">
    <property type="entry name" value="paz domain"/>
    <property type="match status" value="1"/>
</dbReference>
<proteinExistence type="predicted"/>
<name>A0AA36D408_9BILA</name>
<dbReference type="EMBL" id="CATQJA010002662">
    <property type="protein sequence ID" value="CAJ0580687.1"/>
    <property type="molecule type" value="Genomic_DNA"/>
</dbReference>